<reference evidence="1" key="1">
    <citation type="submission" date="2022-10" db="EMBL/GenBank/DDBJ databases">
        <title>The complete genomes of actinobacterial strains from the NBC collection.</title>
        <authorList>
            <person name="Joergensen T.S."/>
            <person name="Alvarez Arevalo M."/>
            <person name="Sterndorff E.B."/>
            <person name="Faurdal D."/>
            <person name="Vuksanovic O."/>
            <person name="Mourched A.-S."/>
            <person name="Charusanti P."/>
            <person name="Shaw S."/>
            <person name="Blin K."/>
            <person name="Weber T."/>
        </authorList>
    </citation>
    <scope>NUCLEOTIDE SEQUENCE</scope>
    <source>
        <strain evidence="1">NBC_01432</strain>
    </source>
</reference>
<evidence type="ECO:0000313" key="2">
    <source>
        <dbReference type="Proteomes" id="UP001432209"/>
    </source>
</evidence>
<proteinExistence type="predicted"/>
<sequence length="134" mass="14225">MRTTIADADSTTPVQETTDALRAASRQHGLDVPGLSAVGGKVELGEVTVATADRLARLLDAPVQTAERNLEEWPEVRQVMRRLGAAFTAVTGGGFLDLYFHHDCVRCDSDAALALSPIDAQAARGLLAALRSRA</sequence>
<keyword evidence="2" id="KW-1185">Reference proteome</keyword>
<accession>A0ABZ2AAE5</accession>
<name>A0ABZ2AAE5_STRNV</name>
<evidence type="ECO:0000313" key="1">
    <source>
        <dbReference type="EMBL" id="WUX55663.1"/>
    </source>
</evidence>
<organism evidence="1 2">
    <name type="scientific">Streptomyces niveus</name>
    <name type="common">Streptomyces spheroides</name>
    <dbReference type="NCBI Taxonomy" id="193462"/>
    <lineage>
        <taxon>Bacteria</taxon>
        <taxon>Bacillati</taxon>
        <taxon>Actinomycetota</taxon>
        <taxon>Actinomycetes</taxon>
        <taxon>Kitasatosporales</taxon>
        <taxon>Streptomycetaceae</taxon>
        <taxon>Streptomyces</taxon>
    </lineage>
</organism>
<protein>
    <submittedName>
        <fullName evidence="1">Uncharacterized protein</fullName>
    </submittedName>
</protein>
<gene>
    <name evidence="1" type="ORF">OG442_31380</name>
</gene>
<dbReference type="RefSeq" id="WP_329079684.1">
    <property type="nucleotide sequence ID" value="NZ_CP109495.1"/>
</dbReference>
<dbReference type="EMBL" id="CP109495">
    <property type="protein sequence ID" value="WUX55663.1"/>
    <property type="molecule type" value="Genomic_DNA"/>
</dbReference>
<dbReference type="Proteomes" id="UP001432209">
    <property type="component" value="Chromosome"/>
</dbReference>